<proteinExistence type="predicted"/>
<dbReference type="EMBL" id="JAPWTJ010000002">
    <property type="protein sequence ID" value="KAJ8986117.1"/>
    <property type="molecule type" value="Genomic_DNA"/>
</dbReference>
<organism evidence="1 2">
    <name type="scientific">Molorchus minor</name>
    <dbReference type="NCBI Taxonomy" id="1323400"/>
    <lineage>
        <taxon>Eukaryota</taxon>
        <taxon>Metazoa</taxon>
        <taxon>Ecdysozoa</taxon>
        <taxon>Arthropoda</taxon>
        <taxon>Hexapoda</taxon>
        <taxon>Insecta</taxon>
        <taxon>Pterygota</taxon>
        <taxon>Neoptera</taxon>
        <taxon>Endopterygota</taxon>
        <taxon>Coleoptera</taxon>
        <taxon>Polyphaga</taxon>
        <taxon>Cucujiformia</taxon>
        <taxon>Chrysomeloidea</taxon>
        <taxon>Cerambycidae</taxon>
        <taxon>Lamiinae</taxon>
        <taxon>Monochamini</taxon>
        <taxon>Molorchus</taxon>
    </lineage>
</organism>
<comment type="caution">
    <text evidence="1">The sequence shown here is derived from an EMBL/GenBank/DDBJ whole genome shotgun (WGS) entry which is preliminary data.</text>
</comment>
<accession>A0ABQ9K7W7</accession>
<gene>
    <name evidence="1" type="ORF">NQ317_005587</name>
</gene>
<sequence>MFIRRRVVMVIHQIKTPHNNKRLSTYYIINKLLFINIQPELESGVFLLPICNSISERSDQNVSKWC</sequence>
<evidence type="ECO:0000313" key="2">
    <source>
        <dbReference type="Proteomes" id="UP001162164"/>
    </source>
</evidence>
<protein>
    <submittedName>
        <fullName evidence="1">Uncharacterized protein</fullName>
    </submittedName>
</protein>
<dbReference type="Proteomes" id="UP001162164">
    <property type="component" value="Unassembled WGS sequence"/>
</dbReference>
<keyword evidence="2" id="KW-1185">Reference proteome</keyword>
<evidence type="ECO:0000313" key="1">
    <source>
        <dbReference type="EMBL" id="KAJ8986117.1"/>
    </source>
</evidence>
<reference evidence="1" key="1">
    <citation type="journal article" date="2023" name="Insect Mol. Biol.">
        <title>Genome sequencing provides insights into the evolution of gene families encoding plant cell wall-degrading enzymes in longhorned beetles.</title>
        <authorList>
            <person name="Shin N.R."/>
            <person name="Okamura Y."/>
            <person name="Kirsch R."/>
            <person name="Pauchet Y."/>
        </authorList>
    </citation>
    <scope>NUCLEOTIDE SEQUENCE</scope>
    <source>
        <strain evidence="1">MMC_N1</strain>
    </source>
</reference>
<name>A0ABQ9K7W7_9CUCU</name>